<dbReference type="Proteomes" id="UP001314205">
    <property type="component" value="Unassembled WGS sequence"/>
</dbReference>
<dbReference type="Gene3D" id="3.50.50.60">
    <property type="entry name" value="FAD/NAD(P)-binding domain"/>
    <property type="match status" value="1"/>
</dbReference>
<sequence>MLFTKIFNTSLHHKIIFNTRFYSNKWNPFKRTWNLISNELKFTNKSSIFYPEHADVVIIGGGFIGTSVGYWLKTKAGAGLSVVILEKDLTYSGIQTNFSLGSLTQHFSLAENIYLSQYSVDFFRNIKANLNEDVDIKFFPNGYLVLASDKYADQLEQNVALQKEHGVKNELLTSADIKKKYPWINTTDIKLGCIGTESEGLFNPWALLKGLLFKCHELGTTIVKAEVIGFEMEHQRDVLMEGVAPGSFRRINKVVYKTDDNEEHSIKFAACVLAAGDNSGEIAKLAQIGVEDGLLKVPLPVERREFNIYSIDDENIKANINTPSIMDTSGLWLRRNGLENSFLCGHTPLVNNGVKELLTDEYYTNIIQPSLLNRYNFSKENQVKRLHTEAYDCNIYDDTGILGSHPYHSNLIIAAGFGKLGCHHAPGIGRGVAELIIDGRYCSIDLTRFGFDRLLVNEPLVEFNMY</sequence>
<evidence type="ECO:0000256" key="3">
    <source>
        <dbReference type="ARBA" id="ARBA00046185"/>
    </source>
</evidence>
<feature type="domain" description="FAD dependent oxidoreductase" evidence="4">
    <location>
        <begin position="55"/>
        <end position="435"/>
    </location>
</feature>
<organism evidence="5 6">
    <name type="scientific">Parnassius mnemosyne</name>
    <name type="common">clouded apollo</name>
    <dbReference type="NCBI Taxonomy" id="213953"/>
    <lineage>
        <taxon>Eukaryota</taxon>
        <taxon>Metazoa</taxon>
        <taxon>Ecdysozoa</taxon>
        <taxon>Arthropoda</taxon>
        <taxon>Hexapoda</taxon>
        <taxon>Insecta</taxon>
        <taxon>Pterygota</taxon>
        <taxon>Neoptera</taxon>
        <taxon>Endopterygota</taxon>
        <taxon>Lepidoptera</taxon>
        <taxon>Glossata</taxon>
        <taxon>Ditrysia</taxon>
        <taxon>Papilionoidea</taxon>
        <taxon>Papilionidae</taxon>
        <taxon>Parnassiinae</taxon>
        <taxon>Parnassini</taxon>
        <taxon>Parnassius</taxon>
        <taxon>Driopa</taxon>
    </lineage>
</organism>
<name>A0AAV1M8D1_9NEOP</name>
<gene>
    <name evidence="5" type="ORF">PARMNEM_LOCUS21682</name>
</gene>
<dbReference type="PANTHER" id="PTHR13847">
    <property type="entry name" value="SARCOSINE DEHYDROGENASE-RELATED"/>
    <property type="match status" value="1"/>
</dbReference>
<evidence type="ECO:0000256" key="2">
    <source>
        <dbReference type="ARBA" id="ARBA00039785"/>
    </source>
</evidence>
<reference evidence="5 6" key="1">
    <citation type="submission" date="2023-11" db="EMBL/GenBank/DDBJ databases">
        <authorList>
            <person name="Hedman E."/>
            <person name="Englund M."/>
            <person name="Stromberg M."/>
            <person name="Nyberg Akerstrom W."/>
            <person name="Nylinder S."/>
            <person name="Jareborg N."/>
            <person name="Kallberg Y."/>
            <person name="Kronander E."/>
        </authorList>
    </citation>
    <scope>NUCLEOTIDE SEQUENCE [LARGE SCALE GENOMIC DNA]</scope>
</reference>
<evidence type="ECO:0000259" key="4">
    <source>
        <dbReference type="Pfam" id="PF01266"/>
    </source>
</evidence>
<dbReference type="EMBL" id="CAVLGL010000148">
    <property type="protein sequence ID" value="CAK1603288.1"/>
    <property type="molecule type" value="Genomic_DNA"/>
</dbReference>
<evidence type="ECO:0000256" key="1">
    <source>
        <dbReference type="ARBA" id="ARBA00023002"/>
    </source>
</evidence>
<dbReference type="SUPFAM" id="SSF51905">
    <property type="entry name" value="FAD/NAD(P)-binding domain"/>
    <property type="match status" value="1"/>
</dbReference>
<evidence type="ECO:0000313" key="5">
    <source>
        <dbReference type="EMBL" id="CAK1603288.1"/>
    </source>
</evidence>
<dbReference type="GO" id="GO:0005739">
    <property type="term" value="C:mitochondrion"/>
    <property type="evidence" value="ECO:0007669"/>
    <property type="project" value="GOC"/>
</dbReference>
<evidence type="ECO:0000313" key="6">
    <source>
        <dbReference type="Proteomes" id="UP001314205"/>
    </source>
</evidence>
<dbReference type="AlphaFoldDB" id="A0AAV1M8D1"/>
<dbReference type="InterPro" id="IPR006076">
    <property type="entry name" value="FAD-dep_OxRdtase"/>
</dbReference>
<dbReference type="Pfam" id="PF01266">
    <property type="entry name" value="DAO"/>
    <property type="match status" value="1"/>
</dbReference>
<accession>A0AAV1M8D1</accession>
<comment type="caution">
    <text evidence="5">The sequence shown here is derived from an EMBL/GenBank/DDBJ whole genome shotgun (WGS) entry which is preliminary data.</text>
</comment>
<dbReference type="GO" id="GO:0032981">
    <property type="term" value="P:mitochondrial respiratory chain complex I assembly"/>
    <property type="evidence" value="ECO:0007669"/>
    <property type="project" value="TreeGrafter"/>
</dbReference>
<keyword evidence="1" id="KW-0560">Oxidoreductase</keyword>
<dbReference type="GO" id="GO:0016491">
    <property type="term" value="F:oxidoreductase activity"/>
    <property type="evidence" value="ECO:0007669"/>
    <property type="project" value="UniProtKB-KW"/>
</dbReference>
<keyword evidence="6" id="KW-1185">Reference proteome</keyword>
<comment type="function">
    <text evidence="3">Required for the assembly of the mitochondrial membrane respiratory chain NADH dehydrogenase (Complex I). Involved in mid-late stages of complex I assembly.</text>
</comment>
<dbReference type="InterPro" id="IPR036188">
    <property type="entry name" value="FAD/NAD-bd_sf"/>
</dbReference>
<dbReference type="Gene3D" id="3.30.9.10">
    <property type="entry name" value="D-Amino Acid Oxidase, subunit A, domain 2"/>
    <property type="match status" value="1"/>
</dbReference>
<protein>
    <recommendedName>
        <fullName evidence="2">FAD-dependent oxidoreductase domain-containing protein 1</fullName>
    </recommendedName>
</protein>
<dbReference type="PANTHER" id="PTHR13847:SF287">
    <property type="entry name" value="FAD-DEPENDENT OXIDOREDUCTASE DOMAIN-CONTAINING PROTEIN 1"/>
    <property type="match status" value="1"/>
</dbReference>
<proteinExistence type="predicted"/>